<reference evidence="2" key="1">
    <citation type="submission" date="2020-02" db="EMBL/GenBank/DDBJ databases">
        <authorList>
            <person name="Meier V. D."/>
        </authorList>
    </citation>
    <scope>NUCLEOTIDE SEQUENCE</scope>
    <source>
        <strain evidence="2">AVDCRST_MAG04</strain>
    </source>
</reference>
<evidence type="ECO:0000313" key="2">
    <source>
        <dbReference type="EMBL" id="CAA9274856.1"/>
    </source>
</evidence>
<protein>
    <submittedName>
        <fullName evidence="2">Cyclopropane-fatty-acyl-phospholipid synthase</fullName>
        <ecNumber evidence="2">2.1.1.79</ecNumber>
    </submittedName>
</protein>
<feature type="non-terminal residue" evidence="2">
    <location>
        <position position="1"/>
    </location>
</feature>
<feature type="compositionally biased region" description="Low complexity" evidence="1">
    <location>
        <begin position="157"/>
        <end position="173"/>
    </location>
</feature>
<dbReference type="AlphaFoldDB" id="A0A6J4JFK0"/>
<feature type="compositionally biased region" description="Basic and acidic residues" evidence="1">
    <location>
        <begin position="8"/>
        <end position="21"/>
    </location>
</feature>
<feature type="compositionally biased region" description="Basic and acidic residues" evidence="1">
    <location>
        <begin position="174"/>
        <end position="183"/>
    </location>
</feature>
<evidence type="ECO:0000256" key="1">
    <source>
        <dbReference type="SAM" id="MobiDB-lite"/>
    </source>
</evidence>
<sequence length="423" mass="45779">ATPIESARQLRPERQPAPDRRGRARARLRGRAPRPVRGGPPARPPAPSRPVRQPGTPRRRSLHGRDAHLRGRLGRGRSDAVVFAEPDGPPRARLAAPGAAELARPPALAPSEPHGRRRRQRPAPLRPLDRSLPPLPRRRAELLLRRLRGPGTGHAGGRAAAQARPRDGQAAPPARHDGGRDRFGLGFLRHPHRQDHRRARGGDQRLAGADPDLAREGRGGRRVGPRGVPRAGLPRPRRPLRPGGFGRHDGARGRRQFRRLFPDDPRAPRGGRVRFRPLHRAQGAAGQHEPLHPQAHLPRRLRPRPVGGLRLDRAHRALGGRHGGSAAPLRAHPAALAGAFRRQPGARGGALRRAVLPHVGILPGGRGGRLSQRLPDGVPTAALDPGGRRADPARLHGGRGARRIGCRRRPRRGPEPPGRGGGV</sequence>
<dbReference type="EMBL" id="CADCTL010000243">
    <property type="protein sequence ID" value="CAA9274856.1"/>
    <property type="molecule type" value="Genomic_DNA"/>
</dbReference>
<organism evidence="2">
    <name type="scientific">uncultured Acetobacteraceae bacterium</name>
    <dbReference type="NCBI Taxonomy" id="169975"/>
    <lineage>
        <taxon>Bacteria</taxon>
        <taxon>Pseudomonadati</taxon>
        <taxon>Pseudomonadota</taxon>
        <taxon>Alphaproteobacteria</taxon>
        <taxon>Acetobacterales</taxon>
        <taxon>Acetobacteraceae</taxon>
        <taxon>environmental samples</taxon>
    </lineage>
</organism>
<feature type="compositionally biased region" description="Low complexity" evidence="1">
    <location>
        <begin position="225"/>
        <end position="234"/>
    </location>
</feature>
<feature type="compositionally biased region" description="Basic residues" evidence="1">
    <location>
        <begin position="189"/>
        <end position="199"/>
    </location>
</feature>
<feature type="compositionally biased region" description="Low complexity" evidence="1">
    <location>
        <begin position="91"/>
        <end position="112"/>
    </location>
</feature>
<accession>A0A6J4JFK0</accession>
<proteinExistence type="predicted"/>
<name>A0A6J4JFK0_9PROT</name>
<feature type="compositionally biased region" description="Basic residues" evidence="1">
    <location>
        <begin position="22"/>
        <end position="34"/>
    </location>
</feature>
<feature type="compositionally biased region" description="Basic residues" evidence="1">
    <location>
        <begin position="269"/>
        <end position="279"/>
    </location>
</feature>
<feature type="region of interest" description="Disordered" evidence="1">
    <location>
        <begin position="364"/>
        <end position="423"/>
    </location>
</feature>
<feature type="non-terminal residue" evidence="2">
    <location>
        <position position="423"/>
    </location>
</feature>
<dbReference type="EC" id="2.1.1.79" evidence="2"/>
<dbReference type="GO" id="GO:0008825">
    <property type="term" value="F:cyclopropane-fatty-acyl-phospholipid synthase activity"/>
    <property type="evidence" value="ECO:0007669"/>
    <property type="project" value="UniProtKB-EC"/>
</dbReference>
<feature type="compositionally biased region" description="Basic residues" evidence="1">
    <location>
        <begin position="396"/>
        <end position="411"/>
    </location>
</feature>
<feature type="region of interest" description="Disordered" evidence="1">
    <location>
        <begin position="1"/>
        <end position="304"/>
    </location>
</feature>
<gene>
    <name evidence="2" type="ORF">AVDCRST_MAG04-3284</name>
</gene>
<dbReference type="GO" id="GO:0032259">
    <property type="term" value="P:methylation"/>
    <property type="evidence" value="ECO:0007669"/>
    <property type="project" value="UniProtKB-KW"/>
</dbReference>
<keyword evidence="2" id="KW-0489">Methyltransferase</keyword>
<keyword evidence="2" id="KW-0808">Transferase</keyword>